<dbReference type="InterPro" id="IPR036691">
    <property type="entry name" value="Endo/exonu/phosph_ase_sf"/>
</dbReference>
<dbReference type="PANTHER" id="PTHR33710">
    <property type="entry name" value="BNAC02G09200D PROTEIN"/>
    <property type="match status" value="1"/>
</dbReference>
<dbReference type="Proteomes" id="UP000813463">
    <property type="component" value="Chromosome 1"/>
</dbReference>
<protein>
    <recommendedName>
        <fullName evidence="3">Endonuclease/exonuclease/phosphatase domain-containing protein</fullName>
    </recommendedName>
</protein>
<gene>
    <name evidence="2" type="primary">LOC110781144</name>
</gene>
<dbReference type="Gene3D" id="3.60.10.10">
    <property type="entry name" value="Endonuclease/exonuclease/phosphatase"/>
    <property type="match status" value="1"/>
</dbReference>
<reference evidence="2" key="2">
    <citation type="submission" date="2025-08" db="UniProtKB">
        <authorList>
            <consortium name="RefSeq"/>
        </authorList>
    </citation>
    <scope>IDENTIFICATION</scope>
    <source>
        <tissue evidence="2">Leaf</tissue>
    </source>
</reference>
<organism evidence="1 2">
    <name type="scientific">Spinacia oleracea</name>
    <name type="common">Spinach</name>
    <dbReference type="NCBI Taxonomy" id="3562"/>
    <lineage>
        <taxon>Eukaryota</taxon>
        <taxon>Viridiplantae</taxon>
        <taxon>Streptophyta</taxon>
        <taxon>Embryophyta</taxon>
        <taxon>Tracheophyta</taxon>
        <taxon>Spermatophyta</taxon>
        <taxon>Magnoliopsida</taxon>
        <taxon>eudicotyledons</taxon>
        <taxon>Gunneridae</taxon>
        <taxon>Pentapetalae</taxon>
        <taxon>Caryophyllales</taxon>
        <taxon>Chenopodiaceae</taxon>
        <taxon>Chenopodioideae</taxon>
        <taxon>Anserineae</taxon>
        <taxon>Spinacia</taxon>
    </lineage>
</organism>
<keyword evidence="1" id="KW-1185">Reference proteome</keyword>
<evidence type="ECO:0008006" key="3">
    <source>
        <dbReference type="Google" id="ProtNLM"/>
    </source>
</evidence>
<dbReference type="RefSeq" id="XP_056687699.1">
    <property type="nucleotide sequence ID" value="XM_056831721.1"/>
</dbReference>
<dbReference type="GeneID" id="110781144"/>
<accession>A0ABM3QWF8</accession>
<dbReference type="SUPFAM" id="SSF56219">
    <property type="entry name" value="DNase I-like"/>
    <property type="match status" value="1"/>
</dbReference>
<proteinExistence type="predicted"/>
<dbReference type="PANTHER" id="PTHR33710:SF81">
    <property type="entry name" value="ENDONUCLEASE_EXONUCLEASE_PHOSPHATASE DOMAIN-CONTAINING PROTEIN"/>
    <property type="match status" value="1"/>
</dbReference>
<sequence length="400" mass="45574">MDVPLSQELPELISFRDENGVMVRESLDYEWRPTMYTKCKMIGHVHTAYRQGKLKKVWVKKLTKQIQPPVTEYVTSPVLDPEGFRSLRPVRVRASPGAPVRTSNVFQILETTLTGDAGLEVEKGNGKLYQKFFANWSFTSNSSYHAGGRIVVVWKAGCFNVNIVAASGQFLHCHVTPVSGMLSFYCTFFYAYNDPIMRQELWRDLRLLNTHDPWLLCEDFNCVMAVEERIGAPVRQCDIVDISSCMHTCGMEDIKCVGNFYTWNNKHQGSKRVFSTIYRILANQAWQGCYSTDEVCFMLEGHFDHSPGLLTVYSGIVGSKMFTLVNKLKKVKLALKELNKIAEELRAIQEYSAKHKAYLDFLSQKAKVAWLKDGDESTALFFIKALEAGMCRIKSTPFMI</sequence>
<evidence type="ECO:0000313" key="1">
    <source>
        <dbReference type="Proteomes" id="UP000813463"/>
    </source>
</evidence>
<reference evidence="1" key="1">
    <citation type="journal article" date="2021" name="Nat. Commun.">
        <title>Genomic analyses provide insights into spinach domestication and the genetic basis of agronomic traits.</title>
        <authorList>
            <person name="Cai X."/>
            <person name="Sun X."/>
            <person name="Xu C."/>
            <person name="Sun H."/>
            <person name="Wang X."/>
            <person name="Ge C."/>
            <person name="Zhang Z."/>
            <person name="Wang Q."/>
            <person name="Fei Z."/>
            <person name="Jiao C."/>
            <person name="Wang Q."/>
        </authorList>
    </citation>
    <scope>NUCLEOTIDE SEQUENCE [LARGE SCALE GENOMIC DNA]</scope>
    <source>
        <strain evidence="1">cv. Varoflay</strain>
    </source>
</reference>
<evidence type="ECO:0000313" key="2">
    <source>
        <dbReference type="RefSeq" id="XP_056687699.1"/>
    </source>
</evidence>
<name>A0ABM3QWF8_SPIOL</name>